<protein>
    <submittedName>
        <fullName evidence="1">Uncharacterized protein</fullName>
    </submittedName>
</protein>
<keyword evidence="2" id="KW-1185">Reference proteome</keyword>
<dbReference type="OrthoDB" id="10374770at2759"/>
<evidence type="ECO:0000313" key="2">
    <source>
        <dbReference type="Proteomes" id="UP000531561"/>
    </source>
</evidence>
<gene>
    <name evidence="1" type="ORF">Bfra_008816</name>
</gene>
<dbReference type="Proteomes" id="UP000531561">
    <property type="component" value="Unassembled WGS sequence"/>
</dbReference>
<dbReference type="AlphaFoldDB" id="A0A8H6AQK2"/>
<organism evidence="1 2">
    <name type="scientific">Botrytis fragariae</name>
    <dbReference type="NCBI Taxonomy" id="1964551"/>
    <lineage>
        <taxon>Eukaryota</taxon>
        <taxon>Fungi</taxon>
        <taxon>Dikarya</taxon>
        <taxon>Ascomycota</taxon>
        <taxon>Pezizomycotina</taxon>
        <taxon>Leotiomycetes</taxon>
        <taxon>Helotiales</taxon>
        <taxon>Sclerotiniaceae</taxon>
        <taxon>Botrytis</taxon>
    </lineage>
</organism>
<dbReference type="EMBL" id="JABFCT010000011">
    <property type="protein sequence ID" value="KAF5871792.1"/>
    <property type="molecule type" value="Genomic_DNA"/>
</dbReference>
<accession>A0A8H6AQK2</accession>
<name>A0A8H6AQK2_9HELO</name>
<comment type="caution">
    <text evidence="1">The sequence shown here is derived from an EMBL/GenBank/DDBJ whole genome shotgun (WGS) entry which is preliminary data.</text>
</comment>
<sequence length="97" mass="11154">MRQRNIHSEKIGDERLAQLQNSDVRERFLGRLLLNLVNLINFPQLLLDGLDIGIHSAGSRYVTLLSVAEIVCEDFTNKKMTSSKTVLRSDEEKVQWK</sequence>
<reference evidence="1 2" key="1">
    <citation type="journal article" date="2020" name="Phytopathology">
        <title>A high-quality genome resource of Botrytis fragariae, a new and rapidly spreading fungal pathogen causing strawberry gray mold in the U.S.A.</title>
        <authorList>
            <person name="Wu Y."/>
            <person name="Saski C.A."/>
            <person name="Schnabel G."/>
            <person name="Xiao S."/>
            <person name="Hu M."/>
        </authorList>
    </citation>
    <scope>NUCLEOTIDE SEQUENCE [LARGE SCALE GENOMIC DNA]</scope>
    <source>
        <strain evidence="1 2">BVB16</strain>
    </source>
</reference>
<proteinExistence type="predicted"/>
<dbReference type="GeneID" id="59262865"/>
<evidence type="ECO:0000313" key="1">
    <source>
        <dbReference type="EMBL" id="KAF5871792.1"/>
    </source>
</evidence>
<dbReference type="RefSeq" id="XP_037190739.1">
    <property type="nucleotide sequence ID" value="XM_037339173.1"/>
</dbReference>